<dbReference type="CDD" id="cd03784">
    <property type="entry name" value="GT1_Gtf-like"/>
    <property type="match status" value="1"/>
</dbReference>
<dbReference type="CAZy" id="GT1">
    <property type="family name" value="Glycosyltransferase Family 1"/>
</dbReference>
<organism evidence="3 4">
    <name type="scientific">Acaryochloris marina (strain MBIC 11017)</name>
    <dbReference type="NCBI Taxonomy" id="329726"/>
    <lineage>
        <taxon>Bacteria</taxon>
        <taxon>Bacillati</taxon>
        <taxon>Cyanobacteriota</taxon>
        <taxon>Cyanophyceae</taxon>
        <taxon>Acaryochloridales</taxon>
        <taxon>Acaryochloridaceae</taxon>
        <taxon>Acaryochloris</taxon>
    </lineage>
</organism>
<dbReference type="InterPro" id="IPR004276">
    <property type="entry name" value="GlycoTrans_28_N"/>
</dbReference>
<gene>
    <name evidence="3" type="ordered locus">AM1_1749</name>
</gene>
<feature type="domain" description="Erythromycin biosynthesis protein CIII-like C-terminal" evidence="2">
    <location>
        <begin position="297"/>
        <end position="400"/>
    </location>
</feature>
<dbReference type="InterPro" id="IPR050426">
    <property type="entry name" value="Glycosyltransferase_28"/>
</dbReference>
<dbReference type="GO" id="GO:0016758">
    <property type="term" value="F:hexosyltransferase activity"/>
    <property type="evidence" value="ECO:0007669"/>
    <property type="project" value="InterPro"/>
</dbReference>
<dbReference type="HOGENOM" id="CLU_000537_8_0_3"/>
<evidence type="ECO:0000313" key="4">
    <source>
        <dbReference type="Proteomes" id="UP000000268"/>
    </source>
</evidence>
<keyword evidence="4" id="KW-1185">Reference proteome</keyword>
<reference evidence="3 4" key="1">
    <citation type="journal article" date="2008" name="Proc. Natl. Acad. Sci. U.S.A.">
        <title>Niche adaptation and genome expansion in the chlorophyll d-producing cyanobacterium Acaryochloris marina.</title>
        <authorList>
            <person name="Swingley W.D."/>
            <person name="Chen M."/>
            <person name="Cheung P.C."/>
            <person name="Conrad A.L."/>
            <person name="Dejesa L.C."/>
            <person name="Hao J."/>
            <person name="Honchak B.M."/>
            <person name="Karbach L.E."/>
            <person name="Kurdoglu A."/>
            <person name="Lahiri S."/>
            <person name="Mastrian S.D."/>
            <person name="Miyashita H."/>
            <person name="Page L."/>
            <person name="Ramakrishna P."/>
            <person name="Satoh S."/>
            <person name="Sattley W.M."/>
            <person name="Shimada Y."/>
            <person name="Taylor H.L."/>
            <person name="Tomo T."/>
            <person name="Tsuchiya T."/>
            <person name="Wang Z.T."/>
            <person name="Raymond J."/>
            <person name="Mimuro M."/>
            <person name="Blankenship R.E."/>
            <person name="Touchman J.W."/>
        </authorList>
    </citation>
    <scope>NUCLEOTIDE SEQUENCE [LARGE SCALE GENOMIC DNA]</scope>
    <source>
        <strain evidence="4">MBIC 11017</strain>
    </source>
</reference>
<dbReference type="EMBL" id="CP000828">
    <property type="protein sequence ID" value="ABW26770.1"/>
    <property type="molecule type" value="Genomic_DNA"/>
</dbReference>
<keyword evidence="3" id="KW-0808">Transferase</keyword>
<dbReference type="Pfam" id="PF03033">
    <property type="entry name" value="Glyco_transf_28"/>
    <property type="match status" value="1"/>
</dbReference>
<proteinExistence type="predicted"/>
<dbReference type="eggNOG" id="COG1819">
    <property type="taxonomic scope" value="Bacteria"/>
</dbReference>
<dbReference type="PANTHER" id="PTHR48050:SF13">
    <property type="entry name" value="STEROL 3-BETA-GLUCOSYLTRANSFERASE UGT80A2"/>
    <property type="match status" value="1"/>
</dbReference>
<dbReference type="FunFam" id="3.40.50.2000:FF:000009">
    <property type="entry name" value="Sterol 3-beta-glucosyltransferase UGT80A2"/>
    <property type="match status" value="1"/>
</dbReference>
<dbReference type="Gene3D" id="3.40.50.2000">
    <property type="entry name" value="Glycogen Phosphorylase B"/>
    <property type="match status" value="2"/>
</dbReference>
<dbReference type="SUPFAM" id="SSF53756">
    <property type="entry name" value="UDP-Glycosyltransferase/glycogen phosphorylase"/>
    <property type="match status" value="1"/>
</dbReference>
<protein>
    <submittedName>
        <fullName evidence="3">Glycosyl transferase, family 28, putative</fullName>
    </submittedName>
</protein>
<sequence length="419" mass="46026">MTKITILTIGSRGDIQPFCALALGLMAKGYSVTLAASINFADFVQELGIAFAPIAGDFQQILSSPAGLAFLQGNTNVSLIDDDLRWQQRLDAWKACQGSDLLIFAPLAAWGYHLTEALNIPAILVTPVPVTATRSYPFLKFADSAQGKLAGYFNVFTFRLVEFLSWQKSQPLMNRFRQEVLQLPPLSRMGARYRRSHPPHLSPLPVLNCYSEAVLPPPPDWPSHVHQGSYLFLDNSTPYTPSSKLNAFLQAEPKPFYIGFGSMMACNPEMIVDAIVTALRETGQRAIFCTGWGGFKTTEVPDFLYVTQEVPHDWLLPQVTAAIHHGGSGTTAATLRAGTPSIVVPFFADQPAWGKRLEQLGVGTAPLPFAELTAETLATRIQAIINTPSMQHKAQDLSQQIQQEDGLAMAIEVIEQYFM</sequence>
<evidence type="ECO:0000259" key="1">
    <source>
        <dbReference type="Pfam" id="PF03033"/>
    </source>
</evidence>
<dbReference type="AlphaFoldDB" id="B0CC85"/>
<dbReference type="STRING" id="329726.AM1_1749"/>
<dbReference type="GO" id="GO:0005975">
    <property type="term" value="P:carbohydrate metabolic process"/>
    <property type="evidence" value="ECO:0007669"/>
    <property type="project" value="InterPro"/>
</dbReference>
<evidence type="ECO:0000259" key="2">
    <source>
        <dbReference type="Pfam" id="PF06722"/>
    </source>
</evidence>
<dbReference type="Pfam" id="PF06722">
    <property type="entry name" value="EryCIII-like_C"/>
    <property type="match status" value="1"/>
</dbReference>
<accession>B0CC85</accession>
<feature type="domain" description="Glycosyltransferase family 28 N-terminal" evidence="1">
    <location>
        <begin position="4"/>
        <end position="136"/>
    </location>
</feature>
<dbReference type="OrthoDB" id="9805366at2"/>
<dbReference type="GO" id="GO:0008194">
    <property type="term" value="F:UDP-glycosyltransferase activity"/>
    <property type="evidence" value="ECO:0007669"/>
    <property type="project" value="InterPro"/>
</dbReference>
<dbReference type="RefSeq" id="WP_012162285.1">
    <property type="nucleotide sequence ID" value="NC_009925.1"/>
</dbReference>
<dbReference type="GO" id="GO:0033072">
    <property type="term" value="P:vancomycin biosynthetic process"/>
    <property type="evidence" value="ECO:0007669"/>
    <property type="project" value="UniProtKB-ARBA"/>
</dbReference>
<dbReference type="PANTHER" id="PTHR48050">
    <property type="entry name" value="STEROL 3-BETA-GLUCOSYLTRANSFERASE"/>
    <property type="match status" value="1"/>
</dbReference>
<dbReference type="KEGG" id="amr:AM1_1749"/>
<dbReference type="InterPro" id="IPR010610">
    <property type="entry name" value="EryCIII-like_C"/>
</dbReference>
<name>B0CC85_ACAM1</name>
<dbReference type="InterPro" id="IPR002213">
    <property type="entry name" value="UDP_glucos_trans"/>
</dbReference>
<dbReference type="Proteomes" id="UP000000268">
    <property type="component" value="Chromosome"/>
</dbReference>
<dbReference type="SMR" id="B0CC85"/>
<evidence type="ECO:0000313" key="3">
    <source>
        <dbReference type="EMBL" id="ABW26770.1"/>
    </source>
</evidence>